<dbReference type="OrthoDB" id="1437314at2"/>
<dbReference type="InterPro" id="IPR018727">
    <property type="entry name" value="DUF2267"/>
</dbReference>
<dbReference type="AlphaFoldDB" id="A0A1M6DXM4"/>
<gene>
    <name evidence="1" type="ORF">SAMN04487911_105169</name>
</gene>
<protein>
    <submittedName>
        <fullName evidence="1">Uncharacterized conserved protein, DUF2267 family</fullName>
    </submittedName>
</protein>
<reference evidence="1 2" key="1">
    <citation type="submission" date="2016-11" db="EMBL/GenBank/DDBJ databases">
        <authorList>
            <person name="Jaros S."/>
            <person name="Januszkiewicz K."/>
            <person name="Wedrychowicz H."/>
        </authorList>
    </citation>
    <scope>NUCLEOTIDE SEQUENCE [LARGE SCALE GENOMIC DNA]</scope>
    <source>
        <strain evidence="1 2">CGMCC 1.8863</strain>
    </source>
</reference>
<sequence length="150" mass="17324">MALQFNQYANEGTAFLRDYSQEMELSTDMDRAGRILTATLHALRDIIPMEESLQFMAQLPMFLKAVYVNGWSLKKKGPKIKHLPEFIDLVREYDGSMAAYDFDYSNEMAEAYISTTFIYLSKYVSMGELLDIRDTLPKELKPLIPSKLIF</sequence>
<dbReference type="Pfam" id="PF10025">
    <property type="entry name" value="DUF2267"/>
    <property type="match status" value="1"/>
</dbReference>
<keyword evidence="2" id="KW-1185">Reference proteome</keyword>
<dbReference type="EMBL" id="FQYX01000005">
    <property type="protein sequence ID" value="SHI77768.1"/>
    <property type="molecule type" value="Genomic_DNA"/>
</dbReference>
<evidence type="ECO:0000313" key="1">
    <source>
        <dbReference type="EMBL" id="SHI77768.1"/>
    </source>
</evidence>
<dbReference type="Proteomes" id="UP000184231">
    <property type="component" value="Unassembled WGS sequence"/>
</dbReference>
<accession>A0A1M6DXM4</accession>
<dbReference type="STRING" id="558155.SAMN04487911_105169"/>
<dbReference type="RefSeq" id="WP_072763585.1">
    <property type="nucleotide sequence ID" value="NZ_FQYX01000005.1"/>
</dbReference>
<proteinExistence type="predicted"/>
<name>A0A1M6DXM4_9FLAO</name>
<dbReference type="Gene3D" id="1.10.490.110">
    <property type="entry name" value="Uncharacterized conserved protein DUF2267"/>
    <property type="match status" value="1"/>
</dbReference>
<evidence type="ECO:0000313" key="2">
    <source>
        <dbReference type="Proteomes" id="UP000184231"/>
    </source>
</evidence>
<dbReference type="InterPro" id="IPR038282">
    <property type="entry name" value="DUF2267_sf"/>
</dbReference>
<organism evidence="1 2">
    <name type="scientific">Arenibacter nanhaiticus</name>
    <dbReference type="NCBI Taxonomy" id="558155"/>
    <lineage>
        <taxon>Bacteria</taxon>
        <taxon>Pseudomonadati</taxon>
        <taxon>Bacteroidota</taxon>
        <taxon>Flavobacteriia</taxon>
        <taxon>Flavobacteriales</taxon>
        <taxon>Flavobacteriaceae</taxon>
        <taxon>Arenibacter</taxon>
    </lineage>
</organism>